<proteinExistence type="predicted"/>
<dbReference type="RefSeq" id="XP_014144526.1">
    <property type="nucleotide sequence ID" value="XM_014289051.1"/>
</dbReference>
<evidence type="ECO:0000313" key="2">
    <source>
        <dbReference type="Proteomes" id="UP000054560"/>
    </source>
</evidence>
<dbReference type="GeneID" id="25917353"/>
<feature type="non-terminal residue" evidence="1">
    <location>
        <position position="1"/>
    </location>
</feature>
<reference evidence="1 2" key="1">
    <citation type="submission" date="2011-02" db="EMBL/GenBank/DDBJ databases">
        <title>The Genome Sequence of Sphaeroforma arctica JP610.</title>
        <authorList>
            <consortium name="The Broad Institute Genome Sequencing Platform"/>
            <person name="Russ C."/>
            <person name="Cuomo C."/>
            <person name="Young S.K."/>
            <person name="Zeng Q."/>
            <person name="Gargeya S."/>
            <person name="Alvarado L."/>
            <person name="Berlin A."/>
            <person name="Chapman S.B."/>
            <person name="Chen Z."/>
            <person name="Freedman E."/>
            <person name="Gellesch M."/>
            <person name="Goldberg J."/>
            <person name="Griggs A."/>
            <person name="Gujja S."/>
            <person name="Heilman E."/>
            <person name="Heiman D."/>
            <person name="Howarth C."/>
            <person name="Mehta T."/>
            <person name="Neiman D."/>
            <person name="Pearson M."/>
            <person name="Roberts A."/>
            <person name="Saif S."/>
            <person name="Shea T."/>
            <person name="Shenoy N."/>
            <person name="Sisk P."/>
            <person name="Stolte C."/>
            <person name="Sykes S."/>
            <person name="White J."/>
            <person name="Yandava C."/>
            <person name="Burger G."/>
            <person name="Gray M.W."/>
            <person name="Holland P.W.H."/>
            <person name="King N."/>
            <person name="Lang F.B.F."/>
            <person name="Roger A.J."/>
            <person name="Ruiz-Trillo I."/>
            <person name="Haas B."/>
            <person name="Nusbaum C."/>
            <person name="Birren B."/>
        </authorList>
    </citation>
    <scope>NUCLEOTIDE SEQUENCE [LARGE SCALE GENOMIC DNA]</scope>
    <source>
        <strain evidence="1 2">JP610</strain>
    </source>
</reference>
<dbReference type="Proteomes" id="UP000054560">
    <property type="component" value="Unassembled WGS sequence"/>
</dbReference>
<dbReference type="EMBL" id="KQ250641">
    <property type="protein sequence ID" value="KNC70624.1"/>
    <property type="molecule type" value="Genomic_DNA"/>
</dbReference>
<organism evidence="1 2">
    <name type="scientific">Sphaeroforma arctica JP610</name>
    <dbReference type="NCBI Taxonomy" id="667725"/>
    <lineage>
        <taxon>Eukaryota</taxon>
        <taxon>Ichthyosporea</taxon>
        <taxon>Ichthyophonida</taxon>
        <taxon>Sphaeroforma</taxon>
    </lineage>
</organism>
<accession>A0A0L0F1Z1</accession>
<dbReference type="AlphaFoldDB" id="A0A0L0F1Z1"/>
<keyword evidence="2" id="KW-1185">Reference proteome</keyword>
<gene>
    <name evidence="1" type="ORF">SARC_16849</name>
</gene>
<protein>
    <submittedName>
        <fullName evidence="1">Uncharacterized protein</fullName>
    </submittedName>
</protein>
<name>A0A0L0F1Z1_9EUKA</name>
<feature type="non-terminal residue" evidence="1">
    <location>
        <position position="51"/>
    </location>
</feature>
<evidence type="ECO:0000313" key="1">
    <source>
        <dbReference type="EMBL" id="KNC70624.1"/>
    </source>
</evidence>
<sequence length="51" mass="5542">TIPAVGFVINLADPKNKSLEIDKDHGSDGSVRKRASVRRLVDLLDARVAVE</sequence>